<dbReference type="SUPFAM" id="SSF56601">
    <property type="entry name" value="beta-lactamase/transpeptidase-like"/>
    <property type="match status" value="1"/>
</dbReference>
<keyword evidence="1" id="KW-0472">Membrane</keyword>
<dbReference type="OrthoDB" id="2985542at2"/>
<feature type="domain" description="Penicillin-binding protein transpeptidase" evidence="2">
    <location>
        <begin position="225"/>
        <end position="520"/>
    </location>
</feature>
<dbReference type="Gene3D" id="3.90.1310.10">
    <property type="entry name" value="Penicillin-binding protein 2a (Domain 2)"/>
    <property type="match status" value="1"/>
</dbReference>
<comment type="caution">
    <text evidence="3">The sequence shown here is derived from an EMBL/GenBank/DDBJ whole genome shotgun (WGS) entry which is preliminary data.</text>
</comment>
<proteinExistence type="predicted"/>
<keyword evidence="1" id="KW-0812">Transmembrane</keyword>
<dbReference type="Proteomes" id="UP000284841">
    <property type="component" value="Unassembled WGS sequence"/>
</dbReference>
<dbReference type="InterPro" id="IPR012338">
    <property type="entry name" value="Beta-lactam/transpept-like"/>
</dbReference>
<protein>
    <recommendedName>
        <fullName evidence="2">Penicillin-binding protein transpeptidase domain-containing protein</fullName>
    </recommendedName>
</protein>
<keyword evidence="1" id="KW-1133">Transmembrane helix</keyword>
<feature type="transmembrane region" description="Helical" evidence="1">
    <location>
        <begin position="7"/>
        <end position="25"/>
    </location>
</feature>
<evidence type="ECO:0000313" key="4">
    <source>
        <dbReference type="Proteomes" id="UP000284841"/>
    </source>
</evidence>
<dbReference type="EMBL" id="QRMS01000002">
    <property type="protein sequence ID" value="RHJ88664.1"/>
    <property type="molecule type" value="Genomic_DNA"/>
</dbReference>
<dbReference type="PANTHER" id="PTHR30627:SF24">
    <property type="entry name" value="PENICILLIN-BINDING PROTEIN 4B"/>
    <property type="match status" value="1"/>
</dbReference>
<dbReference type="InterPro" id="IPR001460">
    <property type="entry name" value="PCN-bd_Tpept"/>
</dbReference>
<dbReference type="SUPFAM" id="SSF56519">
    <property type="entry name" value="Penicillin binding protein dimerisation domain"/>
    <property type="match status" value="1"/>
</dbReference>
<dbReference type="Gene3D" id="3.40.710.10">
    <property type="entry name" value="DD-peptidase/beta-lactamase superfamily"/>
    <property type="match status" value="1"/>
</dbReference>
<reference evidence="3 4" key="1">
    <citation type="submission" date="2018-08" db="EMBL/GenBank/DDBJ databases">
        <title>A genome reference for cultivated species of the human gut microbiota.</title>
        <authorList>
            <person name="Zou Y."/>
            <person name="Xue W."/>
            <person name="Luo G."/>
        </authorList>
    </citation>
    <scope>NUCLEOTIDE SEQUENCE [LARGE SCALE GENOMIC DNA]</scope>
    <source>
        <strain evidence="3 4">AM07-24</strain>
    </source>
</reference>
<organism evidence="3 4">
    <name type="scientific">Emergencia timonensis</name>
    <dbReference type="NCBI Taxonomy" id="1776384"/>
    <lineage>
        <taxon>Bacteria</taxon>
        <taxon>Bacillati</taxon>
        <taxon>Bacillota</taxon>
        <taxon>Clostridia</taxon>
        <taxon>Peptostreptococcales</taxon>
        <taxon>Anaerovoracaceae</taxon>
        <taxon>Emergencia</taxon>
    </lineage>
</organism>
<keyword evidence="4" id="KW-1185">Reference proteome</keyword>
<name>A0A415E4Z1_9FIRM</name>
<dbReference type="AlphaFoldDB" id="A0A415E4Z1"/>
<evidence type="ECO:0000259" key="2">
    <source>
        <dbReference type="Pfam" id="PF00905"/>
    </source>
</evidence>
<dbReference type="RefSeq" id="WP_118335364.1">
    <property type="nucleotide sequence ID" value="NZ_AP025567.1"/>
</dbReference>
<dbReference type="STRING" id="1776384.GCA_900086585_04325"/>
<dbReference type="GO" id="GO:0071555">
    <property type="term" value="P:cell wall organization"/>
    <property type="evidence" value="ECO:0007669"/>
    <property type="project" value="TreeGrafter"/>
</dbReference>
<evidence type="ECO:0000256" key="1">
    <source>
        <dbReference type="SAM" id="Phobius"/>
    </source>
</evidence>
<evidence type="ECO:0000313" key="3">
    <source>
        <dbReference type="EMBL" id="RHJ88664.1"/>
    </source>
</evidence>
<dbReference type="GO" id="GO:0005886">
    <property type="term" value="C:plasma membrane"/>
    <property type="evidence" value="ECO:0007669"/>
    <property type="project" value="TreeGrafter"/>
</dbReference>
<accession>A0A415E4Z1</accession>
<dbReference type="InterPro" id="IPR050515">
    <property type="entry name" value="Beta-lactam/transpept"/>
</dbReference>
<dbReference type="GO" id="GO:0071972">
    <property type="term" value="F:peptidoglycan L,D-transpeptidase activity"/>
    <property type="evidence" value="ECO:0007669"/>
    <property type="project" value="TreeGrafter"/>
</dbReference>
<dbReference type="GO" id="GO:0008658">
    <property type="term" value="F:penicillin binding"/>
    <property type="evidence" value="ECO:0007669"/>
    <property type="project" value="InterPro"/>
</dbReference>
<gene>
    <name evidence="3" type="ORF">DW099_09815</name>
</gene>
<dbReference type="Pfam" id="PF00905">
    <property type="entry name" value="Transpeptidase"/>
    <property type="match status" value="1"/>
</dbReference>
<dbReference type="InterPro" id="IPR036138">
    <property type="entry name" value="PBP_dimer_sf"/>
</dbReference>
<sequence length="524" mass="56412">MKKRVRIVFILSIVVLAGLCGRLYYIQVMCHEELEKGAQGQYAIQIRSEDARGTIYDRNLVRLTDSCSSYYYLLNKKDCTVKMETLISQIGGQIAGTKGDNYVVYKAQKFDRYVNEKLVNDFGAYVFCGSSRYDENQIAAHLIGYLNDSDSTGVSGLEKMFQDRLASSPAVVSMMGNGIGEPIKGIGITEQGTGDKVNPSALVTTVDANLQKKVEEILNDNDVSGAVVVLQVKTGQVMAMASSPVFDPNHLDSYLTSENGELINKAIQGLYPPGSVFKIVVAAAALESGSITMDDTFDCKGKVTINGVDLICEEKQDGHGTLDLGQAFAKSCNCYFAQLGKKTGSENIIEMARRMGLGKTTIAGFPDEEAGSFPDESEREYSGLSNLSIGQGSLLVTPIQIAKMTNIIANKGIDHNLSVIMSQQNEEDAGQRVLTEATATEVGEMMERVMVEGTAAGSQTHVTAAGKTGSAEAGGGNNETVHGWFTGYFPAENPEYTVTVIAENGKTGSSSALPVFEEIVNYLY</sequence>
<dbReference type="PANTHER" id="PTHR30627">
    <property type="entry name" value="PEPTIDOGLYCAN D,D-TRANSPEPTIDASE"/>
    <property type="match status" value="1"/>
</dbReference>